<dbReference type="RefSeq" id="WP_179540978.1">
    <property type="nucleotide sequence ID" value="NZ_BAAALL010000004.1"/>
</dbReference>
<accession>A0A7Z0GK77</accession>
<keyword evidence="3" id="KW-0804">Transcription</keyword>
<dbReference type="PROSITE" id="PS00356">
    <property type="entry name" value="HTH_LACI_1"/>
    <property type="match status" value="1"/>
</dbReference>
<evidence type="ECO:0000259" key="5">
    <source>
        <dbReference type="PROSITE" id="PS50932"/>
    </source>
</evidence>
<keyword evidence="8" id="KW-1185">Reference proteome</keyword>
<dbReference type="AlphaFoldDB" id="A0A7Z0GK77"/>
<comment type="caution">
    <text evidence="7">The sequence shown here is derived from an EMBL/GenBank/DDBJ whole genome shotgun (WGS) entry which is preliminary data.</text>
</comment>
<dbReference type="PANTHER" id="PTHR30146">
    <property type="entry name" value="LACI-RELATED TRANSCRIPTIONAL REPRESSOR"/>
    <property type="match status" value="1"/>
</dbReference>
<dbReference type="PANTHER" id="PTHR30146:SF109">
    <property type="entry name" value="HTH-TYPE TRANSCRIPTIONAL REGULATOR GALS"/>
    <property type="match status" value="1"/>
</dbReference>
<organism evidence="7 8">
    <name type="scientific">Nesterenkonia xinjiangensis</name>
    <dbReference type="NCBI Taxonomy" id="225327"/>
    <lineage>
        <taxon>Bacteria</taxon>
        <taxon>Bacillati</taxon>
        <taxon>Actinomycetota</taxon>
        <taxon>Actinomycetes</taxon>
        <taxon>Micrococcales</taxon>
        <taxon>Micrococcaceae</taxon>
        <taxon>Nesterenkonia</taxon>
    </lineage>
</organism>
<dbReference type="PROSITE" id="PS50932">
    <property type="entry name" value="HTH_LACI_2"/>
    <property type="match status" value="1"/>
</dbReference>
<dbReference type="PROSITE" id="PS50943">
    <property type="entry name" value="HTH_CROC1"/>
    <property type="match status" value="1"/>
</dbReference>
<keyword evidence="2" id="KW-0238">DNA-binding</keyword>
<dbReference type="Pfam" id="PF13377">
    <property type="entry name" value="Peripla_BP_3"/>
    <property type="match status" value="1"/>
</dbReference>
<dbReference type="Proteomes" id="UP000535437">
    <property type="component" value="Unassembled WGS sequence"/>
</dbReference>
<dbReference type="SUPFAM" id="SSF47413">
    <property type="entry name" value="lambda repressor-like DNA-binding domains"/>
    <property type="match status" value="1"/>
</dbReference>
<dbReference type="CDD" id="cd01392">
    <property type="entry name" value="HTH_LacI"/>
    <property type="match status" value="1"/>
</dbReference>
<dbReference type="CDD" id="cd06285">
    <property type="entry name" value="PBP1_LacI-like"/>
    <property type="match status" value="1"/>
</dbReference>
<gene>
    <name evidence="7" type="ORF">HNR09_000916</name>
</gene>
<dbReference type="EMBL" id="JACCFY010000001">
    <property type="protein sequence ID" value="NYJ77505.1"/>
    <property type="molecule type" value="Genomic_DNA"/>
</dbReference>
<feature type="domain" description="HTH lacI-type" evidence="5">
    <location>
        <begin position="11"/>
        <end position="66"/>
    </location>
</feature>
<dbReference type="InterPro" id="IPR000843">
    <property type="entry name" value="HTH_LacI"/>
</dbReference>
<evidence type="ECO:0000256" key="3">
    <source>
        <dbReference type="ARBA" id="ARBA00023163"/>
    </source>
</evidence>
<dbReference type="SUPFAM" id="SSF53822">
    <property type="entry name" value="Periplasmic binding protein-like I"/>
    <property type="match status" value="1"/>
</dbReference>
<feature type="domain" description="HTH cro/C1-type" evidence="6">
    <location>
        <begin position="12"/>
        <end position="60"/>
    </location>
</feature>
<feature type="region of interest" description="Disordered" evidence="4">
    <location>
        <begin position="322"/>
        <end position="341"/>
    </location>
</feature>
<dbReference type="SMART" id="SM00354">
    <property type="entry name" value="HTH_LACI"/>
    <property type="match status" value="1"/>
</dbReference>
<evidence type="ECO:0000259" key="6">
    <source>
        <dbReference type="PROSITE" id="PS50943"/>
    </source>
</evidence>
<keyword evidence="1" id="KW-0805">Transcription regulation</keyword>
<evidence type="ECO:0000313" key="8">
    <source>
        <dbReference type="Proteomes" id="UP000535437"/>
    </source>
</evidence>
<evidence type="ECO:0000256" key="4">
    <source>
        <dbReference type="SAM" id="MobiDB-lite"/>
    </source>
</evidence>
<name>A0A7Z0GK77_9MICC</name>
<dbReference type="Gene3D" id="3.40.50.2300">
    <property type="match status" value="2"/>
</dbReference>
<proteinExistence type="predicted"/>
<dbReference type="PRINTS" id="PR00036">
    <property type="entry name" value="HTHLACI"/>
</dbReference>
<dbReference type="GO" id="GO:0000976">
    <property type="term" value="F:transcription cis-regulatory region binding"/>
    <property type="evidence" value="ECO:0007669"/>
    <property type="project" value="TreeGrafter"/>
</dbReference>
<evidence type="ECO:0000313" key="7">
    <source>
        <dbReference type="EMBL" id="NYJ77505.1"/>
    </source>
</evidence>
<dbReference type="Gene3D" id="1.10.260.40">
    <property type="entry name" value="lambda repressor-like DNA-binding domains"/>
    <property type="match status" value="1"/>
</dbReference>
<evidence type="ECO:0000256" key="1">
    <source>
        <dbReference type="ARBA" id="ARBA00023015"/>
    </source>
</evidence>
<dbReference type="InterPro" id="IPR028082">
    <property type="entry name" value="Peripla_BP_I"/>
</dbReference>
<protein>
    <submittedName>
        <fullName evidence="7">LacI family transcriptional regulator</fullName>
    </submittedName>
</protein>
<reference evidence="7 8" key="1">
    <citation type="submission" date="2020-07" db="EMBL/GenBank/DDBJ databases">
        <title>Sequencing the genomes of 1000 actinobacteria strains.</title>
        <authorList>
            <person name="Klenk H.-P."/>
        </authorList>
    </citation>
    <scope>NUCLEOTIDE SEQUENCE [LARGE SCALE GENOMIC DNA]</scope>
    <source>
        <strain evidence="7 8">DSM 15475</strain>
    </source>
</reference>
<dbReference type="InterPro" id="IPR046335">
    <property type="entry name" value="LacI/GalR-like_sensor"/>
</dbReference>
<sequence length="341" mass="36767">MEQESGRGRRVTILDVARAAGVSKSTVSRILDDRLPHSRSPNAQKVRRIADELGYTRDVFASGLRQGRTNTVGVIVPRLTDTAMAVFFEAISHASDRRGKLAVVATTDHQPDGARRAVRNLVKRRVDGIIFAADRRDDPVVSWLDESEVPYVLALRREGGGDAAVGDDVLGGYLATRHLLDLGHTTIALLTGPEFASNARLRQDGFREAMEEQGAAIDPVLVGATDFTVDSAADAVHRMLDAGHEFSALFAATDNLAIGAMSALARRGKRVPDDVSVVGYNDIPLSAHLPVPLTSMRVPFEEIASNALELLEAKIDHRSVTGGVRTSTPSLIPRGSTRRVI</sequence>
<evidence type="ECO:0000256" key="2">
    <source>
        <dbReference type="ARBA" id="ARBA00023125"/>
    </source>
</evidence>
<dbReference type="GO" id="GO:0003700">
    <property type="term" value="F:DNA-binding transcription factor activity"/>
    <property type="evidence" value="ECO:0007669"/>
    <property type="project" value="TreeGrafter"/>
</dbReference>
<dbReference type="InterPro" id="IPR001387">
    <property type="entry name" value="Cro/C1-type_HTH"/>
</dbReference>
<dbReference type="InterPro" id="IPR010982">
    <property type="entry name" value="Lambda_DNA-bd_dom_sf"/>
</dbReference>
<dbReference type="Pfam" id="PF00356">
    <property type="entry name" value="LacI"/>
    <property type="match status" value="1"/>
</dbReference>